<accession>A0A4Q7USN7</accession>
<dbReference type="Proteomes" id="UP000293781">
    <property type="component" value="Unassembled WGS sequence"/>
</dbReference>
<evidence type="ECO:0000313" key="1">
    <source>
        <dbReference type="EMBL" id="RZT82959.1"/>
    </source>
</evidence>
<dbReference type="OrthoDB" id="2216870at2"/>
<dbReference type="AlphaFoldDB" id="A0A4Q7USN7"/>
<comment type="caution">
    <text evidence="1">The sequence shown here is derived from an EMBL/GenBank/DDBJ whole genome shotgun (WGS) entry which is preliminary data.</text>
</comment>
<organism evidence="1 2">
    <name type="scientific">Micromonospora violae</name>
    <dbReference type="NCBI Taxonomy" id="1278207"/>
    <lineage>
        <taxon>Bacteria</taxon>
        <taxon>Bacillati</taxon>
        <taxon>Actinomycetota</taxon>
        <taxon>Actinomycetes</taxon>
        <taxon>Micromonosporales</taxon>
        <taxon>Micromonosporaceae</taxon>
        <taxon>Micromonospora</taxon>
    </lineage>
</organism>
<name>A0A4Q7USN7_9ACTN</name>
<proteinExistence type="predicted"/>
<sequence length="127" mass="14254">MDRQAAVPTRALPDEIRADVETLWRYHDMRHELRPCDVGIGLGSHDLGVAVMMWPEVDVVCASNPLDLDDYVSSIGDPRRVVDMLVGDTQRIEVYAERGFAVPQEMPDEVRTAFERLVAAGYASRLI</sequence>
<evidence type="ECO:0000313" key="2">
    <source>
        <dbReference type="Proteomes" id="UP000293781"/>
    </source>
</evidence>
<dbReference type="EMBL" id="SHKK01000001">
    <property type="protein sequence ID" value="RZT82959.1"/>
    <property type="molecule type" value="Genomic_DNA"/>
</dbReference>
<gene>
    <name evidence="1" type="ORF">EV382_6278</name>
</gene>
<keyword evidence="2" id="KW-1185">Reference proteome</keyword>
<reference evidence="1 2" key="1">
    <citation type="submission" date="2019-02" db="EMBL/GenBank/DDBJ databases">
        <title>Sequencing the genomes of 1000 actinobacteria strains.</title>
        <authorList>
            <person name="Klenk H.-P."/>
        </authorList>
    </citation>
    <scope>NUCLEOTIDE SEQUENCE [LARGE SCALE GENOMIC DNA]</scope>
    <source>
        <strain evidence="1 2">DSM 45888</strain>
    </source>
</reference>
<protein>
    <submittedName>
        <fullName evidence="1">Uncharacterized protein</fullName>
    </submittedName>
</protein>